<dbReference type="InterPro" id="IPR005143">
    <property type="entry name" value="TF_LuxR_autoind-bd_dom"/>
</dbReference>
<keyword evidence="1" id="KW-0805">Transcription regulation</keyword>
<dbReference type="OrthoDB" id="7692966at2"/>
<dbReference type="SUPFAM" id="SSF75516">
    <property type="entry name" value="Pheromone-binding domain of LuxR-like quorum-sensing transcription factors"/>
    <property type="match status" value="1"/>
</dbReference>
<dbReference type="Gene3D" id="3.30.450.80">
    <property type="entry name" value="Transcription factor LuxR-like, autoinducer-binding domain"/>
    <property type="match status" value="1"/>
</dbReference>
<protein>
    <submittedName>
        <fullName evidence="5">Autoinducer binding domain-containing protein</fullName>
    </submittedName>
</protein>
<dbReference type="Proteomes" id="UP000199392">
    <property type="component" value="Unassembled WGS sequence"/>
</dbReference>
<keyword evidence="3" id="KW-0804">Transcription</keyword>
<dbReference type="Pfam" id="PF03472">
    <property type="entry name" value="Autoind_bind"/>
    <property type="match status" value="1"/>
</dbReference>
<evidence type="ECO:0000313" key="5">
    <source>
        <dbReference type="EMBL" id="SFS66240.1"/>
    </source>
</evidence>
<sequence>MQTRVPIVAGCANKDVGNMSSTRYAKLLIDSADSLAETRTAQDAWDAAVKICRRIGAKDVNCGAIMRDSRELAWLRSSMDPRWLRAYHQARFYEVDAILDACKAGTPQQFVDVPRHFSAARTSRRRDMFGCLLDFEYRYILAQTWITGETERTVVLSCEDDPKDLYGRGTERAFRAISAMLSLAILPPGDEMAQDWACGSPWSRLSAKERDVLSYLAHGMEVHEIAERFVITEEQARRRLLSACRTLGVAAPEQALSLAMARGVLSL</sequence>
<dbReference type="GO" id="GO:0003677">
    <property type="term" value="F:DNA binding"/>
    <property type="evidence" value="ECO:0007669"/>
    <property type="project" value="UniProtKB-KW"/>
</dbReference>
<gene>
    <name evidence="5" type="ORF">SAMN04488050_103236</name>
</gene>
<dbReference type="InterPro" id="IPR016032">
    <property type="entry name" value="Sig_transdc_resp-reg_C-effctor"/>
</dbReference>
<proteinExistence type="predicted"/>
<dbReference type="EMBL" id="FOZW01000003">
    <property type="protein sequence ID" value="SFS66240.1"/>
    <property type="molecule type" value="Genomic_DNA"/>
</dbReference>
<organism evidence="5 6">
    <name type="scientific">Alloyangia pacifica</name>
    <dbReference type="NCBI Taxonomy" id="311180"/>
    <lineage>
        <taxon>Bacteria</taxon>
        <taxon>Pseudomonadati</taxon>
        <taxon>Pseudomonadota</taxon>
        <taxon>Alphaproteobacteria</taxon>
        <taxon>Rhodobacterales</taxon>
        <taxon>Roseobacteraceae</taxon>
        <taxon>Alloyangia</taxon>
    </lineage>
</organism>
<dbReference type="AlphaFoldDB" id="A0A1I6RNQ5"/>
<dbReference type="InterPro" id="IPR036388">
    <property type="entry name" value="WH-like_DNA-bd_sf"/>
</dbReference>
<evidence type="ECO:0000256" key="1">
    <source>
        <dbReference type="ARBA" id="ARBA00023015"/>
    </source>
</evidence>
<evidence type="ECO:0000259" key="4">
    <source>
        <dbReference type="SMART" id="SM00421"/>
    </source>
</evidence>
<dbReference type="STRING" id="311180.SAMN04488050_103236"/>
<dbReference type="InterPro" id="IPR000792">
    <property type="entry name" value="Tscrpt_reg_LuxR_C"/>
</dbReference>
<dbReference type="GO" id="GO:0006355">
    <property type="term" value="P:regulation of DNA-templated transcription"/>
    <property type="evidence" value="ECO:0007669"/>
    <property type="project" value="InterPro"/>
</dbReference>
<evidence type="ECO:0000313" key="6">
    <source>
        <dbReference type="Proteomes" id="UP000199392"/>
    </source>
</evidence>
<reference evidence="6" key="1">
    <citation type="submission" date="2016-10" db="EMBL/GenBank/DDBJ databases">
        <authorList>
            <person name="Varghese N."/>
            <person name="Submissions S."/>
        </authorList>
    </citation>
    <scope>NUCLEOTIDE SEQUENCE [LARGE SCALE GENOMIC DNA]</scope>
    <source>
        <strain evidence="6">DSM 26894</strain>
    </source>
</reference>
<evidence type="ECO:0000256" key="2">
    <source>
        <dbReference type="ARBA" id="ARBA00023125"/>
    </source>
</evidence>
<evidence type="ECO:0000256" key="3">
    <source>
        <dbReference type="ARBA" id="ARBA00023163"/>
    </source>
</evidence>
<dbReference type="SMART" id="SM00421">
    <property type="entry name" value="HTH_LUXR"/>
    <property type="match status" value="1"/>
</dbReference>
<accession>A0A1I6RNQ5</accession>
<dbReference type="SUPFAM" id="SSF46894">
    <property type="entry name" value="C-terminal effector domain of the bipartite response regulators"/>
    <property type="match status" value="1"/>
</dbReference>
<dbReference type="InterPro" id="IPR036693">
    <property type="entry name" value="TF_LuxR_autoind-bd_dom_sf"/>
</dbReference>
<keyword evidence="6" id="KW-1185">Reference proteome</keyword>
<name>A0A1I6RNQ5_9RHOB</name>
<feature type="domain" description="HTH luxR-type" evidence="4">
    <location>
        <begin position="202"/>
        <end position="259"/>
    </location>
</feature>
<dbReference type="Gene3D" id="1.10.10.10">
    <property type="entry name" value="Winged helix-like DNA-binding domain superfamily/Winged helix DNA-binding domain"/>
    <property type="match status" value="1"/>
</dbReference>
<keyword evidence="2" id="KW-0238">DNA-binding</keyword>